<accession>A0A8S5LII0</accession>
<protein>
    <submittedName>
        <fullName evidence="1">Uncharacterized protein</fullName>
    </submittedName>
</protein>
<proteinExistence type="predicted"/>
<dbReference type="EMBL" id="BK015857">
    <property type="protein sequence ID" value="DAD69884.1"/>
    <property type="molecule type" value="Genomic_DNA"/>
</dbReference>
<organism evidence="1">
    <name type="scientific">Siphoviridae sp. ctGO42</name>
    <dbReference type="NCBI Taxonomy" id="2827566"/>
    <lineage>
        <taxon>Viruses</taxon>
        <taxon>Duplodnaviria</taxon>
        <taxon>Heunggongvirae</taxon>
        <taxon>Uroviricota</taxon>
        <taxon>Caudoviricetes</taxon>
    </lineage>
</organism>
<reference evidence="1" key="1">
    <citation type="journal article" date="2021" name="Proc. Natl. Acad. Sci. U.S.A.">
        <title>A Catalog of Tens of Thousands of Viruses from Human Metagenomes Reveals Hidden Associations with Chronic Diseases.</title>
        <authorList>
            <person name="Tisza M.J."/>
            <person name="Buck C.B."/>
        </authorList>
    </citation>
    <scope>NUCLEOTIDE SEQUENCE</scope>
    <source>
        <strain evidence="1">CtGO42</strain>
    </source>
</reference>
<sequence>MSLGICRGFFVFGSTTPIAPSWECCWSRIYSLP</sequence>
<name>A0A8S5LII0_9CAUD</name>
<evidence type="ECO:0000313" key="1">
    <source>
        <dbReference type="EMBL" id="DAD69884.1"/>
    </source>
</evidence>